<dbReference type="AlphaFoldDB" id="A0A645DDX4"/>
<gene>
    <name evidence="1" type="ORF">SDC9_134724</name>
</gene>
<protein>
    <recommendedName>
        <fullName evidence="2">DUF4197 domain-containing protein</fullName>
    </recommendedName>
</protein>
<evidence type="ECO:0008006" key="2">
    <source>
        <dbReference type="Google" id="ProtNLM"/>
    </source>
</evidence>
<accession>A0A645DDX4</accession>
<comment type="caution">
    <text evidence="1">The sequence shown here is derived from an EMBL/GenBank/DDBJ whole genome shotgun (WGS) entry which is preliminary data.</text>
</comment>
<dbReference type="EMBL" id="VSSQ01035416">
    <property type="protein sequence ID" value="MPM87624.1"/>
    <property type="molecule type" value="Genomic_DNA"/>
</dbReference>
<proteinExistence type="predicted"/>
<evidence type="ECO:0000313" key="1">
    <source>
        <dbReference type="EMBL" id="MPM87624.1"/>
    </source>
</evidence>
<dbReference type="Pfam" id="PF13852">
    <property type="entry name" value="DUF4197"/>
    <property type="match status" value="1"/>
</dbReference>
<name>A0A645DDX4_9ZZZZ</name>
<reference evidence="1" key="1">
    <citation type="submission" date="2019-08" db="EMBL/GenBank/DDBJ databases">
        <authorList>
            <person name="Kucharzyk K."/>
            <person name="Murdoch R.W."/>
            <person name="Higgins S."/>
            <person name="Loffler F."/>
        </authorList>
    </citation>
    <scope>NUCLEOTIDE SEQUENCE</scope>
</reference>
<organism evidence="1">
    <name type="scientific">bioreactor metagenome</name>
    <dbReference type="NCBI Taxonomy" id="1076179"/>
    <lineage>
        <taxon>unclassified sequences</taxon>
        <taxon>metagenomes</taxon>
        <taxon>ecological metagenomes</taxon>
    </lineage>
</organism>
<sequence length="149" mass="16233">MGTLIDNFIATMNHGAENAVSKAAPIFLNAITSMTITDAVNILKGADNAATEYFKSKTTASLTSLFKPEISKALDAVNCTKYWTDITSTYNKIPLVTPIETDLSKYVTDKAISALFSQIAVEEKKIRTDPAARINDILKKVFDPNAIVQ</sequence>
<dbReference type="InterPro" id="IPR025245">
    <property type="entry name" value="DUF4197"/>
</dbReference>